<dbReference type="RefSeq" id="WP_345206705.1">
    <property type="nucleotide sequence ID" value="NZ_BAABGM010000015.1"/>
</dbReference>
<reference evidence="3" key="1">
    <citation type="journal article" date="2019" name="Int. J. Syst. Evol. Microbiol.">
        <title>The Global Catalogue of Microorganisms (GCM) 10K type strain sequencing project: providing services to taxonomists for standard genome sequencing and annotation.</title>
        <authorList>
            <consortium name="The Broad Institute Genomics Platform"/>
            <consortium name="The Broad Institute Genome Sequencing Center for Infectious Disease"/>
            <person name="Wu L."/>
            <person name="Ma J."/>
        </authorList>
    </citation>
    <scope>NUCLEOTIDE SEQUENCE [LARGE SCALE GENOMIC DNA]</scope>
    <source>
        <strain evidence="3">JCM 17809</strain>
    </source>
</reference>
<gene>
    <name evidence="2" type="ORF">GCM10023168_26200</name>
</gene>
<keyword evidence="1" id="KW-1133">Transmembrane helix</keyword>
<accession>A0ABP8KLB8</accession>
<comment type="caution">
    <text evidence="2">The sequence shown here is derived from an EMBL/GenBank/DDBJ whole genome shotgun (WGS) entry which is preliminary data.</text>
</comment>
<dbReference type="InterPro" id="IPR007047">
    <property type="entry name" value="Flp_Fap"/>
</dbReference>
<evidence type="ECO:0000313" key="3">
    <source>
        <dbReference type="Proteomes" id="UP001500945"/>
    </source>
</evidence>
<dbReference type="EMBL" id="BAABGM010000015">
    <property type="protein sequence ID" value="GAA4408568.1"/>
    <property type="molecule type" value="Genomic_DNA"/>
</dbReference>
<sequence length="49" mass="4895">MRAKLTSENGATAVEYGLLVALIAAVVMGLIATLGAQLLGIFAAAASYV</sequence>
<dbReference type="Proteomes" id="UP001500945">
    <property type="component" value="Unassembled WGS sequence"/>
</dbReference>
<name>A0ABP8KLB8_9MICO</name>
<keyword evidence="1" id="KW-0812">Transmembrane</keyword>
<organism evidence="2 3">
    <name type="scientific">Fodinibacter luteus</name>
    <dbReference type="NCBI Taxonomy" id="552064"/>
    <lineage>
        <taxon>Bacteria</taxon>
        <taxon>Bacillati</taxon>
        <taxon>Actinomycetota</taxon>
        <taxon>Actinomycetes</taxon>
        <taxon>Micrococcales</taxon>
        <taxon>Intrasporangiaceae</taxon>
        <taxon>Fodinibacter (ex Wang et al. 2009)</taxon>
    </lineage>
</organism>
<dbReference type="Pfam" id="PF04964">
    <property type="entry name" value="Flp_Fap"/>
    <property type="match status" value="1"/>
</dbReference>
<feature type="transmembrane region" description="Helical" evidence="1">
    <location>
        <begin position="20"/>
        <end position="46"/>
    </location>
</feature>
<keyword evidence="3" id="KW-1185">Reference proteome</keyword>
<protein>
    <recommendedName>
        <fullName evidence="4">Flp family type IVb pilin</fullName>
    </recommendedName>
</protein>
<keyword evidence="1" id="KW-0472">Membrane</keyword>
<evidence type="ECO:0000256" key="1">
    <source>
        <dbReference type="SAM" id="Phobius"/>
    </source>
</evidence>
<evidence type="ECO:0008006" key="4">
    <source>
        <dbReference type="Google" id="ProtNLM"/>
    </source>
</evidence>
<evidence type="ECO:0000313" key="2">
    <source>
        <dbReference type="EMBL" id="GAA4408568.1"/>
    </source>
</evidence>
<proteinExistence type="predicted"/>